<dbReference type="SUPFAM" id="SSF53850">
    <property type="entry name" value="Periplasmic binding protein-like II"/>
    <property type="match status" value="1"/>
</dbReference>
<keyword evidence="3" id="KW-1185">Reference proteome</keyword>
<dbReference type="InterPro" id="IPR042100">
    <property type="entry name" value="Bug_dom1"/>
</dbReference>
<dbReference type="CDD" id="cd13578">
    <property type="entry name" value="PBP2_Bug27"/>
    <property type="match status" value="1"/>
</dbReference>
<name>A0A225M0E3_9BURK</name>
<dbReference type="OrthoDB" id="8678477at2"/>
<reference evidence="3" key="1">
    <citation type="submission" date="2017-06" db="EMBL/GenBank/DDBJ databases">
        <title>Herbaspirillum phytohormonus sp. nov., isolated from the root nodule of Robinia pseudoacacia in lead-zinc mine.</title>
        <authorList>
            <person name="Fan M."/>
            <person name="Lin Y."/>
        </authorList>
    </citation>
    <scope>NUCLEOTIDE SEQUENCE [LARGE SCALE GENOMIC DNA]</scope>
    <source>
        <strain evidence="3">SC-089</strain>
    </source>
</reference>
<dbReference type="PANTHER" id="PTHR42928:SF5">
    <property type="entry name" value="BLR1237 PROTEIN"/>
    <property type="match status" value="1"/>
</dbReference>
<protein>
    <submittedName>
        <fullName evidence="2">ABC transporter substrate-binding protein</fullName>
    </submittedName>
</protein>
<dbReference type="Pfam" id="PF03401">
    <property type="entry name" value="TctC"/>
    <property type="match status" value="1"/>
</dbReference>
<evidence type="ECO:0000256" key="1">
    <source>
        <dbReference type="ARBA" id="ARBA00006987"/>
    </source>
</evidence>
<sequence length="337" mass="35843">MQTFDTNALPNPKRRRFAAGVALFAVSAGHLSVSRADAPWPDRPIKLVVPFPPGGTTDITARVLARALAEQLKQSVIVENRAGASGNIGSAFVAHARPDGYTLVMSGVGTHAANVALYHPMPYDPVQDFTHITSVTSSPNAIAVNPSFPAKTLAQLVDLIKRNPNKYNYASPGTGSSGNLAVELLKQQAGLQIQHIPYKGAAQAAIDVIGGQIPVLVMVADTLKPQVQAGKLRILATTGAKRSLLFPDIPTVAESGYPGFEAVSWTGLSAPAGLPAAIRDRLFEATKAVLLRPDVIEPLERTGNSIDIRSPQEFTAFIESEIKKWEKVAAQAHLRVS</sequence>
<evidence type="ECO:0000313" key="2">
    <source>
        <dbReference type="EMBL" id="OWT54192.1"/>
    </source>
</evidence>
<comment type="caution">
    <text evidence="2">The sequence shown here is derived from an EMBL/GenBank/DDBJ whole genome shotgun (WGS) entry which is preliminary data.</text>
</comment>
<dbReference type="Proteomes" id="UP000214603">
    <property type="component" value="Unassembled WGS sequence"/>
</dbReference>
<gene>
    <name evidence="2" type="ORF">CEY11_22770</name>
</gene>
<organism evidence="2 3">
    <name type="scientific">Candidimonas nitroreducens</name>
    <dbReference type="NCBI Taxonomy" id="683354"/>
    <lineage>
        <taxon>Bacteria</taxon>
        <taxon>Pseudomonadati</taxon>
        <taxon>Pseudomonadota</taxon>
        <taxon>Betaproteobacteria</taxon>
        <taxon>Burkholderiales</taxon>
        <taxon>Alcaligenaceae</taxon>
        <taxon>Candidimonas</taxon>
    </lineage>
</organism>
<evidence type="ECO:0000313" key="3">
    <source>
        <dbReference type="Proteomes" id="UP000214603"/>
    </source>
</evidence>
<dbReference type="EMBL" id="NJIH01000016">
    <property type="protein sequence ID" value="OWT54192.1"/>
    <property type="molecule type" value="Genomic_DNA"/>
</dbReference>
<dbReference type="InterPro" id="IPR005064">
    <property type="entry name" value="BUG"/>
</dbReference>
<dbReference type="Gene3D" id="3.40.190.10">
    <property type="entry name" value="Periplasmic binding protein-like II"/>
    <property type="match status" value="1"/>
</dbReference>
<dbReference type="PIRSF" id="PIRSF017082">
    <property type="entry name" value="YflP"/>
    <property type="match status" value="1"/>
</dbReference>
<comment type="similarity">
    <text evidence="1">Belongs to the UPF0065 (bug) family.</text>
</comment>
<proteinExistence type="inferred from homology"/>
<dbReference type="PANTHER" id="PTHR42928">
    <property type="entry name" value="TRICARBOXYLATE-BINDING PROTEIN"/>
    <property type="match status" value="1"/>
</dbReference>
<dbReference type="Gene3D" id="3.40.190.150">
    <property type="entry name" value="Bordetella uptake gene, domain 1"/>
    <property type="match status" value="1"/>
</dbReference>
<accession>A0A225M0E3</accession>
<dbReference type="AlphaFoldDB" id="A0A225M0E3"/>